<dbReference type="InterPro" id="IPR011990">
    <property type="entry name" value="TPR-like_helical_dom_sf"/>
</dbReference>
<feature type="compositionally biased region" description="Low complexity" evidence="2">
    <location>
        <begin position="1803"/>
        <end position="1814"/>
    </location>
</feature>
<feature type="compositionally biased region" description="Polar residues" evidence="2">
    <location>
        <begin position="1822"/>
        <end position="1863"/>
    </location>
</feature>
<evidence type="ECO:0000313" key="3">
    <source>
        <dbReference type="EMBL" id="PMD21403.1"/>
    </source>
</evidence>
<evidence type="ECO:0000256" key="2">
    <source>
        <dbReference type="SAM" id="MobiDB-lite"/>
    </source>
</evidence>
<dbReference type="Gene3D" id="1.25.40.10">
    <property type="entry name" value="Tetratricopeptide repeat domain"/>
    <property type="match status" value="1"/>
</dbReference>
<sequence>MAAILDHFAATAIEKGPNPQPGKLGAVKAQIHANTKQHDPQKPPPVDGRKDDSGPRTISVEDYRVPKPRSGWPKVGNVERETLIKSMSAFLLQGDRSHRKLAVLSGLSGYGKTQVAVFFADKYEKEFDSFLYVNAATQQTIEQSMASRLGEIWTTWKDRPKTKPEDSKTITATVIQWLSLDTNNKWLLIFDNVNKYVERSYDIRDYMPKTKNGGTVIITTQYRQDYDNGPSSIKYDQNQLEAKAFDVLGMTHEEGNALLNSLGVRTTLRNRTDVKLKLVESLHFCPFEIVQFCNNLGDDSLEEKLRRIVEDINKGVKIPEPEELQKQACHETLNKLMRGSTRQKAAVKLLMVCSYLNPQDIWYKLLEKGLVHPDTPSWFREMMSTEKEFKATIGILTDHHLLSADEEIASFTIHDRIQTFIQTFIKDSRHIDKKEYLHLALSSVGFSNCSSYHMRTRAIRRRLFPHVVALLEPLRKGEGSGPTGFRIDKLSKLQQEAISHLLEDPDEKGDPAKTFQPCGEILGLYLSIKGPEEVVDIAESLYDSVKNSESEVDKFEVGFLLGVASYRLKRYNRSLEIGTLLQAMVSNAEVPDDASVMSAGILCHLSRYRMDKSKIRDAQLGIEEIVSRTRKLFPHSVRLIWNLQDLAVLYLDGESTRASEVYKEILEETVRIIGTVDGQVVITTPYIHERILDAAANTTVETKEDLDSMETDRVELHKRAWRGLCKYWGEAHEYSLREAEELAWIYDDEGHYNESIEVRLKLSSLLQDFAQSEKDRISHNLRRLADAYIKKADNLINESTDKNESQAESMAYEENLLRALEVLQQNKKFLRSDVAALAIQFGVAIRYANISNYGKAIQLIEDAVSALKEVPNSTNEHSNLSVALSTLAKYHAQADHTQNADKVLEELRALPVDGNDIELSISILGQKAKACNGCGHPEWAIPYYKQVRELKVCKQKLRPDDIDILDLDYEIGCAARKADQFDHAKEVLQALVKTIDGRRQQLGVEKQNPDKDQNDTRYTSLRYHSTRLIGIILLEQPEPDFARAKESFSEALSGFQQLGNFEDVAYTLLDLLEVGVVQNFQEPGKSFEYYFNKLIQLYAEHPPEVPKWILGKASLYQGVIANRAGRYHDGEISLKRSLLELLQERTPVEGLIVNAECFLRVSYWKQGKVTDAIDLIQRRSKSVLKTMVDRDVVDSTMLHHALEQVVIHALFDNYQESIPLAIALLSICERIYSANNCRTLSVFQVLRGVEEMQRLGGDSLYKVSLSDDGWLEFYNGEKEDILWTTLQPKRIKAHGSHLLPEEMWQIKLLCGKPDEVLDELPDHIRDNLEFNSPPVGKTWPRSWTFVPGPSQTVDGKWSIPLRIAGAPVIIPVPWRYPLMSTVSVTPPGDPHETISSAAPVTRTLVEDVFGVFDFARGFYLLLNGLLQLVVDDEFDVEWALAHKPSRFGGLKVEYVHMELTPTAGRDRIGREPGQEPVRLQVHSIILARRKGKNKSATENARLGLKVRSNGLGNRNAGREFLTTSSHSLWKVAHRWSFSKLFPMKEKPPHWIERVEITDESCELVGTGAESFDSPSLENPYLYPEAMQADISLICPSATRDTTHLISPISNLKWMSKDTWHEIRSADSAEFLVLRSKDAVIGIRNRADENQMDANRQDAMIVGQAIWKGRKAKEKKKSNLDELAVHISQCLLFRVWPGWTAPLGRSGTVIYSSKAKRTDDSIGPAVAGFMAFYQPAASRNIRALAPNRNMDNRNFQESMREGQVAFYLSYELPEELIHNYDIVCPEVVEEANITAATGGQDLQETPTAPAVPTTEPEMDKQTTESVPTITTGTTNTSADEGTSGQTRITGSISSNAHATSTGDATSIEAELPSSNLRELVSETVTQKAVPNL</sequence>
<feature type="coiled-coil region" evidence="1">
    <location>
        <begin position="813"/>
        <end position="840"/>
    </location>
</feature>
<reference evidence="3 4" key="1">
    <citation type="submission" date="2016-05" db="EMBL/GenBank/DDBJ databases">
        <title>A degradative enzymes factory behind the ericoid mycorrhizal symbiosis.</title>
        <authorList>
            <consortium name="DOE Joint Genome Institute"/>
            <person name="Martino E."/>
            <person name="Morin E."/>
            <person name="Grelet G."/>
            <person name="Kuo A."/>
            <person name="Kohler A."/>
            <person name="Daghino S."/>
            <person name="Barry K."/>
            <person name="Choi C."/>
            <person name="Cichocki N."/>
            <person name="Clum A."/>
            <person name="Copeland A."/>
            <person name="Hainaut M."/>
            <person name="Haridas S."/>
            <person name="Labutti K."/>
            <person name="Lindquist E."/>
            <person name="Lipzen A."/>
            <person name="Khouja H.-R."/>
            <person name="Murat C."/>
            <person name="Ohm R."/>
            <person name="Olson A."/>
            <person name="Spatafora J."/>
            <person name="Veneault-Fourrey C."/>
            <person name="Henrissat B."/>
            <person name="Grigoriev I."/>
            <person name="Martin F."/>
            <person name="Perotto S."/>
        </authorList>
    </citation>
    <scope>NUCLEOTIDE SEQUENCE [LARGE SCALE GENOMIC DNA]</scope>
    <source>
        <strain evidence="3 4">UAMH 7357</strain>
    </source>
</reference>
<dbReference type="Gene3D" id="3.40.50.300">
    <property type="entry name" value="P-loop containing nucleotide triphosphate hydrolases"/>
    <property type="match status" value="1"/>
</dbReference>
<dbReference type="SUPFAM" id="SSF48452">
    <property type="entry name" value="TPR-like"/>
    <property type="match status" value="1"/>
</dbReference>
<protein>
    <submittedName>
        <fullName evidence="3">Uncharacterized protein</fullName>
    </submittedName>
</protein>
<evidence type="ECO:0000256" key="1">
    <source>
        <dbReference type="SAM" id="Coils"/>
    </source>
</evidence>
<feature type="region of interest" description="Disordered" evidence="2">
    <location>
        <begin position="11"/>
        <end position="60"/>
    </location>
</feature>
<keyword evidence="4" id="KW-1185">Reference proteome</keyword>
<accession>A0A2J6Q585</accession>
<name>A0A2J6Q585_9HELO</name>
<feature type="compositionally biased region" description="Basic and acidic residues" evidence="2">
    <location>
        <begin position="36"/>
        <end position="60"/>
    </location>
</feature>
<proteinExistence type="predicted"/>
<dbReference type="PANTHER" id="PTHR35205:SF1">
    <property type="entry name" value="ZU5 DOMAIN-CONTAINING PROTEIN"/>
    <property type="match status" value="1"/>
</dbReference>
<evidence type="ECO:0000313" key="4">
    <source>
        <dbReference type="Proteomes" id="UP000235672"/>
    </source>
</evidence>
<dbReference type="PANTHER" id="PTHR35205">
    <property type="entry name" value="NB-ARC AND TPR DOMAIN PROTEIN"/>
    <property type="match status" value="1"/>
</dbReference>
<gene>
    <name evidence="3" type="ORF">NA56DRAFT_658971</name>
</gene>
<feature type="region of interest" description="Disordered" evidence="2">
    <location>
        <begin position="1794"/>
        <end position="1864"/>
    </location>
</feature>
<dbReference type="EMBL" id="KZ613481">
    <property type="protein sequence ID" value="PMD21403.1"/>
    <property type="molecule type" value="Genomic_DNA"/>
</dbReference>
<keyword evidence="1" id="KW-0175">Coiled coil</keyword>
<dbReference type="OrthoDB" id="5384519at2759"/>
<dbReference type="Proteomes" id="UP000235672">
    <property type="component" value="Unassembled WGS sequence"/>
</dbReference>
<organism evidence="3 4">
    <name type="scientific">Hyaloscypha hepaticicola</name>
    <dbReference type="NCBI Taxonomy" id="2082293"/>
    <lineage>
        <taxon>Eukaryota</taxon>
        <taxon>Fungi</taxon>
        <taxon>Dikarya</taxon>
        <taxon>Ascomycota</taxon>
        <taxon>Pezizomycotina</taxon>
        <taxon>Leotiomycetes</taxon>
        <taxon>Helotiales</taxon>
        <taxon>Hyaloscyphaceae</taxon>
        <taxon>Hyaloscypha</taxon>
    </lineage>
</organism>
<dbReference type="InterPro" id="IPR027417">
    <property type="entry name" value="P-loop_NTPase"/>
</dbReference>
<dbReference type="SUPFAM" id="SSF52540">
    <property type="entry name" value="P-loop containing nucleoside triphosphate hydrolases"/>
    <property type="match status" value="1"/>
</dbReference>